<evidence type="ECO:0000256" key="3">
    <source>
        <dbReference type="ARBA" id="ARBA00023014"/>
    </source>
</evidence>
<sequence length="125" mass="13872">MATWNLSRTRKHVLLCNGGSCTRAGAEEVTKAFRSAIKEAGLDDLVHTTKTYCNGRCEDSCVLIVYPEGTWYRDVTPQLAEEIVQKHMANGQPLEASISHQWSPDGFERSADAPVGRFKSEKNAE</sequence>
<evidence type="ECO:0000256" key="4">
    <source>
        <dbReference type="SAM" id="MobiDB-lite"/>
    </source>
</evidence>
<organism evidence="5 6">
    <name type="scientific">Brevibacillus borstelensis AK1</name>
    <dbReference type="NCBI Taxonomy" id="1300222"/>
    <lineage>
        <taxon>Bacteria</taxon>
        <taxon>Bacillati</taxon>
        <taxon>Bacillota</taxon>
        <taxon>Bacilli</taxon>
        <taxon>Bacillales</taxon>
        <taxon>Paenibacillaceae</taxon>
        <taxon>Brevibacillus</taxon>
    </lineage>
</organism>
<dbReference type="AlphaFoldDB" id="M8ED81"/>
<dbReference type="SUPFAM" id="SSF52833">
    <property type="entry name" value="Thioredoxin-like"/>
    <property type="match status" value="1"/>
</dbReference>
<evidence type="ECO:0000313" key="6">
    <source>
        <dbReference type="Proteomes" id="UP000012081"/>
    </source>
</evidence>
<keyword evidence="3" id="KW-0411">Iron-sulfur</keyword>
<dbReference type="CDD" id="cd02980">
    <property type="entry name" value="TRX_Fd_family"/>
    <property type="match status" value="1"/>
</dbReference>
<protein>
    <submittedName>
        <fullName evidence="5">2Fe-2S ferredoxin</fullName>
    </submittedName>
</protein>
<accession>M8ED81</accession>
<dbReference type="GO" id="GO:0051536">
    <property type="term" value="F:iron-sulfur cluster binding"/>
    <property type="evidence" value="ECO:0007669"/>
    <property type="project" value="UniProtKB-KW"/>
</dbReference>
<comment type="caution">
    <text evidence="5">The sequence shown here is derived from an EMBL/GenBank/DDBJ whole genome shotgun (WGS) entry which is preliminary data.</text>
</comment>
<dbReference type="STRING" id="1300222.I532_05565"/>
<dbReference type="RefSeq" id="WP_003386924.1">
    <property type="nucleotide sequence ID" value="NZ_APBN01000002.1"/>
</dbReference>
<keyword evidence="1" id="KW-0479">Metal-binding</keyword>
<dbReference type="GO" id="GO:0046872">
    <property type="term" value="F:metal ion binding"/>
    <property type="evidence" value="ECO:0007669"/>
    <property type="project" value="UniProtKB-KW"/>
</dbReference>
<evidence type="ECO:0000256" key="1">
    <source>
        <dbReference type="ARBA" id="ARBA00022723"/>
    </source>
</evidence>
<dbReference type="EMBL" id="APBN01000002">
    <property type="protein sequence ID" value="EMT53455.1"/>
    <property type="molecule type" value="Genomic_DNA"/>
</dbReference>
<dbReference type="InterPro" id="IPR036249">
    <property type="entry name" value="Thioredoxin-like_sf"/>
</dbReference>
<dbReference type="PANTHER" id="PTHR43578">
    <property type="entry name" value="NADH-QUINONE OXIDOREDUCTASE SUBUNIT F"/>
    <property type="match status" value="1"/>
</dbReference>
<proteinExistence type="predicted"/>
<keyword evidence="2" id="KW-0408">Iron</keyword>
<dbReference type="Proteomes" id="UP000012081">
    <property type="component" value="Unassembled WGS sequence"/>
</dbReference>
<dbReference type="OrthoDB" id="9761899at2"/>
<feature type="region of interest" description="Disordered" evidence="4">
    <location>
        <begin position="98"/>
        <end position="125"/>
    </location>
</feature>
<gene>
    <name evidence="5" type="ORF">I532_05565</name>
</gene>
<dbReference type="PATRIC" id="fig|1300222.3.peg.1142"/>
<evidence type="ECO:0000256" key="2">
    <source>
        <dbReference type="ARBA" id="ARBA00023004"/>
    </source>
</evidence>
<name>M8ED81_9BACL</name>
<dbReference type="Pfam" id="PF01257">
    <property type="entry name" value="2Fe-2S_thioredx"/>
    <property type="match status" value="1"/>
</dbReference>
<dbReference type="Gene3D" id="3.40.30.10">
    <property type="entry name" value="Glutaredoxin"/>
    <property type="match status" value="1"/>
</dbReference>
<reference evidence="5 6" key="1">
    <citation type="submission" date="2013-03" db="EMBL/GenBank/DDBJ databases">
        <title>Assembly of a new bacterial strain Brevibacillus borstelensis AK1.</title>
        <authorList>
            <person name="Rajan I."/>
            <person name="PoliReddy D."/>
            <person name="Sugumar T."/>
            <person name="Rathinam K."/>
            <person name="Alqarawi S."/>
            <person name="Khalil A.B."/>
            <person name="Sivakumar N."/>
        </authorList>
    </citation>
    <scope>NUCLEOTIDE SEQUENCE [LARGE SCALE GENOMIC DNA]</scope>
    <source>
        <strain evidence="5 6">AK1</strain>
    </source>
</reference>
<keyword evidence="6" id="KW-1185">Reference proteome</keyword>
<dbReference type="PANTHER" id="PTHR43578:SF3">
    <property type="entry name" value="NADH-QUINONE OXIDOREDUCTASE SUBUNIT F"/>
    <property type="match status" value="1"/>
</dbReference>
<evidence type="ECO:0000313" key="5">
    <source>
        <dbReference type="EMBL" id="EMT53455.1"/>
    </source>
</evidence>